<evidence type="ECO:0000313" key="10">
    <source>
        <dbReference type="Proteomes" id="UP000266483"/>
    </source>
</evidence>
<comment type="similarity">
    <text evidence="1">Belongs to the ABC transporter superfamily.</text>
</comment>
<dbReference type="GO" id="GO:0016887">
    <property type="term" value="F:ATP hydrolysis activity"/>
    <property type="evidence" value="ECO:0007669"/>
    <property type="project" value="InterPro"/>
</dbReference>
<dbReference type="InterPro" id="IPR050166">
    <property type="entry name" value="ABC_transporter_ATP-bind"/>
</dbReference>
<name>A0A3A1YT58_9BURK</name>
<evidence type="ECO:0000256" key="5">
    <source>
        <dbReference type="ARBA" id="ARBA00022840"/>
    </source>
</evidence>
<keyword evidence="10" id="KW-1185">Reference proteome</keyword>
<keyword evidence="5 8" id="KW-0067">ATP-binding</keyword>
<dbReference type="SMART" id="SM00382">
    <property type="entry name" value="AAA"/>
    <property type="match status" value="1"/>
</dbReference>
<dbReference type="SUPFAM" id="SSF52540">
    <property type="entry name" value="P-loop containing nucleoside triphosphate hydrolases"/>
    <property type="match status" value="1"/>
</dbReference>
<dbReference type="AlphaFoldDB" id="A0A3A1YT58"/>
<dbReference type="Proteomes" id="UP000266206">
    <property type="component" value="Unassembled WGS sequence"/>
</dbReference>
<keyword evidence="2" id="KW-0813">Transport</keyword>
<proteinExistence type="inferred from homology"/>
<dbReference type="RefSeq" id="WP_114419013.1">
    <property type="nucleotide sequence ID" value="NZ_CP170494.1"/>
</dbReference>
<evidence type="ECO:0000256" key="2">
    <source>
        <dbReference type="ARBA" id="ARBA00022448"/>
    </source>
</evidence>
<reference evidence="9 10" key="1">
    <citation type="submission" date="2017-08" db="EMBL/GenBank/DDBJ databases">
        <title>Pusillimonas indicus sp. nov., a member of the family Alcaligenaceae isolated from surface seawater.</title>
        <authorList>
            <person name="Li J."/>
        </authorList>
    </citation>
    <scope>NUCLEOTIDE SEQUENCE [LARGE SCALE GENOMIC DNA]</scope>
    <source>
        <strain evidence="7 10">17-4A</strain>
        <strain evidence="8 9">L52-1-41</strain>
    </source>
</reference>
<dbReference type="PROSITE" id="PS50893">
    <property type="entry name" value="ABC_TRANSPORTER_2"/>
    <property type="match status" value="1"/>
</dbReference>
<evidence type="ECO:0000313" key="7">
    <source>
        <dbReference type="EMBL" id="RII83604.1"/>
    </source>
</evidence>
<dbReference type="Gene3D" id="3.40.50.300">
    <property type="entry name" value="P-loop containing nucleotide triphosphate hydrolases"/>
    <property type="match status" value="1"/>
</dbReference>
<evidence type="ECO:0000256" key="1">
    <source>
        <dbReference type="ARBA" id="ARBA00005417"/>
    </source>
</evidence>
<dbReference type="InterPro" id="IPR003439">
    <property type="entry name" value="ABC_transporter-like_ATP-bd"/>
</dbReference>
<sequence>MSEGYLKAQGVSKTFMRNGQAIVALEAFDLSIAEGEFVSIVGPSGCGKSTFLHMVGGFEPRSAGTITLAGTPVSRPGPDRGMLFQDYALFPWRTVLGNVTWSLEVKGIPKAQRVDLARKYIDMVGLSKFENAYPAELSGGMRQRVALARTLVYEPQMLLMDEPFGALDAQTRELMQEELTDIWQANRRTVLFVTHDIEEALYLSDRVIVFTARPGRIKADMRVNLPRPRSASIRKSPEFIEYYTQIWDMLRDEVLRAREAA</sequence>
<dbReference type="PANTHER" id="PTHR42788">
    <property type="entry name" value="TAURINE IMPORT ATP-BINDING PROTEIN-RELATED"/>
    <property type="match status" value="1"/>
</dbReference>
<comment type="caution">
    <text evidence="8">The sequence shown here is derived from an EMBL/GenBank/DDBJ whole genome shotgun (WGS) entry which is preliminary data.</text>
</comment>
<organism evidence="8 9">
    <name type="scientific">Neopusillimonas maritima</name>
    <dbReference type="NCBI Taxonomy" id="2026239"/>
    <lineage>
        <taxon>Bacteria</taxon>
        <taxon>Pseudomonadati</taxon>
        <taxon>Pseudomonadota</taxon>
        <taxon>Betaproteobacteria</taxon>
        <taxon>Burkholderiales</taxon>
        <taxon>Alcaligenaceae</taxon>
        <taxon>Neopusillimonas</taxon>
    </lineage>
</organism>
<protein>
    <submittedName>
        <fullName evidence="8">Nitrate ABC transporter ATP-binding protein</fullName>
    </submittedName>
</protein>
<dbReference type="CDD" id="cd03293">
    <property type="entry name" value="ABC_NrtD_SsuB_transporters"/>
    <property type="match status" value="1"/>
</dbReference>
<gene>
    <name evidence="7" type="ORF">CJO09_08460</name>
    <name evidence="8" type="ORF">CJP73_05310</name>
</gene>
<dbReference type="OrthoDB" id="8683598at2"/>
<dbReference type="EMBL" id="NQOU01000002">
    <property type="protein sequence ID" value="RII83604.1"/>
    <property type="molecule type" value="Genomic_DNA"/>
</dbReference>
<evidence type="ECO:0000313" key="8">
    <source>
        <dbReference type="EMBL" id="RIY41402.1"/>
    </source>
</evidence>
<dbReference type="InterPro" id="IPR017871">
    <property type="entry name" value="ABC_transporter-like_CS"/>
</dbReference>
<keyword evidence="4" id="KW-0547">Nucleotide-binding</keyword>
<evidence type="ECO:0000256" key="3">
    <source>
        <dbReference type="ARBA" id="ARBA00022475"/>
    </source>
</evidence>
<dbReference type="InterPro" id="IPR027417">
    <property type="entry name" value="P-loop_NTPase"/>
</dbReference>
<accession>A0A3A1YT58</accession>
<dbReference type="Proteomes" id="UP000266483">
    <property type="component" value="Unassembled WGS sequence"/>
</dbReference>
<dbReference type="PANTHER" id="PTHR42788:SF13">
    <property type="entry name" value="ALIPHATIC SULFONATES IMPORT ATP-BINDING PROTEIN SSUB"/>
    <property type="match status" value="1"/>
</dbReference>
<evidence type="ECO:0000256" key="4">
    <source>
        <dbReference type="ARBA" id="ARBA00022741"/>
    </source>
</evidence>
<evidence type="ECO:0000259" key="6">
    <source>
        <dbReference type="PROSITE" id="PS50893"/>
    </source>
</evidence>
<dbReference type="PROSITE" id="PS00211">
    <property type="entry name" value="ABC_TRANSPORTER_1"/>
    <property type="match status" value="1"/>
</dbReference>
<keyword evidence="3" id="KW-0472">Membrane</keyword>
<dbReference type="GO" id="GO:0005524">
    <property type="term" value="F:ATP binding"/>
    <property type="evidence" value="ECO:0007669"/>
    <property type="project" value="UniProtKB-KW"/>
</dbReference>
<dbReference type="InterPro" id="IPR003593">
    <property type="entry name" value="AAA+_ATPase"/>
</dbReference>
<evidence type="ECO:0000313" key="9">
    <source>
        <dbReference type="Proteomes" id="UP000266206"/>
    </source>
</evidence>
<feature type="domain" description="ABC transporter" evidence="6">
    <location>
        <begin position="6"/>
        <end position="237"/>
    </location>
</feature>
<dbReference type="EMBL" id="NQYH01000003">
    <property type="protein sequence ID" value="RIY41402.1"/>
    <property type="molecule type" value="Genomic_DNA"/>
</dbReference>
<keyword evidence="3" id="KW-1003">Cell membrane</keyword>
<dbReference type="Pfam" id="PF00005">
    <property type="entry name" value="ABC_tran"/>
    <property type="match status" value="1"/>
</dbReference>